<dbReference type="InterPro" id="IPR017452">
    <property type="entry name" value="GPCR_Rhodpsn_7TM"/>
</dbReference>
<evidence type="ECO:0000256" key="10">
    <source>
        <dbReference type="SAM" id="Phobius"/>
    </source>
</evidence>
<dbReference type="InterPro" id="IPR002962">
    <property type="entry name" value="Peropsin"/>
</dbReference>
<evidence type="ECO:0000256" key="6">
    <source>
        <dbReference type="ARBA" id="ARBA00023157"/>
    </source>
</evidence>
<feature type="transmembrane region" description="Helical" evidence="10">
    <location>
        <begin position="295"/>
        <end position="316"/>
    </location>
</feature>
<dbReference type="GO" id="GO:0007601">
    <property type="term" value="P:visual perception"/>
    <property type="evidence" value="ECO:0007669"/>
    <property type="project" value="InterPro"/>
</dbReference>
<evidence type="ECO:0000256" key="4">
    <source>
        <dbReference type="ARBA" id="ARBA00023040"/>
    </source>
</evidence>
<dbReference type="PRINTS" id="PR01244">
    <property type="entry name" value="PEROPSIN"/>
</dbReference>
<dbReference type="PANTHER" id="PTHR24240">
    <property type="entry name" value="OPSIN"/>
    <property type="match status" value="1"/>
</dbReference>
<name>A0A0K0YBE3_PLADU</name>
<reference evidence="12" key="1">
    <citation type="journal article" date="2015" name="Curr. Biol.">
        <title>Spectral tuning of phototaxis by a Go-opsin in the rhabdomeric eyes of Platynereis.</title>
        <authorList>
            <person name="Guehmann M.N."/>
            <person name="Jia H."/>
            <person name="Randel N."/>
            <person name="Veraszto C."/>
            <person name="Bezares-Calderon L.A."/>
            <person name="Michiels N.K."/>
            <person name="Yokoyama S."/>
            <person name="Jekely G."/>
        </authorList>
    </citation>
    <scope>NUCLEOTIDE SEQUENCE</scope>
</reference>
<dbReference type="InterPro" id="IPR000276">
    <property type="entry name" value="GPCR_Rhodpsn"/>
</dbReference>
<keyword evidence="9" id="KW-0807">Transducer</keyword>
<comment type="subcellular location">
    <subcellularLocation>
        <location evidence="1">Membrane</location>
        <topology evidence="1">Multi-pass membrane protein</topology>
    </subcellularLocation>
</comment>
<evidence type="ECO:0000256" key="9">
    <source>
        <dbReference type="ARBA" id="ARBA00023224"/>
    </source>
</evidence>
<feature type="transmembrane region" description="Helical" evidence="10">
    <location>
        <begin position="36"/>
        <end position="63"/>
    </location>
</feature>
<evidence type="ECO:0000256" key="8">
    <source>
        <dbReference type="ARBA" id="ARBA00023180"/>
    </source>
</evidence>
<protein>
    <submittedName>
        <fullName evidence="12">Go coupled opsin 1</fullName>
    </submittedName>
</protein>
<proteinExistence type="evidence at transcript level"/>
<keyword evidence="2 10" id="KW-0812">Transmembrane</keyword>
<dbReference type="PROSITE" id="PS50262">
    <property type="entry name" value="G_PROTEIN_RECEP_F1_2"/>
    <property type="match status" value="1"/>
</dbReference>
<evidence type="ECO:0000256" key="1">
    <source>
        <dbReference type="ARBA" id="ARBA00004141"/>
    </source>
</evidence>
<dbReference type="GO" id="GO:0004930">
    <property type="term" value="F:G protein-coupled receptor activity"/>
    <property type="evidence" value="ECO:0007669"/>
    <property type="project" value="UniProtKB-KW"/>
</dbReference>
<dbReference type="Gene3D" id="1.20.1070.10">
    <property type="entry name" value="Rhodopsin 7-helix transmembrane proteins"/>
    <property type="match status" value="1"/>
</dbReference>
<dbReference type="GO" id="GO:0016020">
    <property type="term" value="C:membrane"/>
    <property type="evidence" value="ECO:0007669"/>
    <property type="project" value="UniProtKB-SubCell"/>
</dbReference>
<feature type="transmembrane region" description="Helical" evidence="10">
    <location>
        <begin position="203"/>
        <end position="226"/>
    </location>
</feature>
<feature type="transmembrane region" description="Helical" evidence="10">
    <location>
        <begin position="106"/>
        <end position="132"/>
    </location>
</feature>
<dbReference type="EMBL" id="KR869765">
    <property type="protein sequence ID" value="AKS48306.1"/>
    <property type="molecule type" value="mRNA"/>
</dbReference>
<dbReference type="PRINTS" id="PR00237">
    <property type="entry name" value="GPCRRHODOPSN"/>
</dbReference>
<accession>A0A0K0YBE3</accession>
<keyword evidence="8" id="KW-0325">Glycoprotein</keyword>
<sequence length="387" mass="44262">MEFNHTTEDSYNSTFDFITYGTHVEIYKRPDIQPRVYMVIGVYLTIAGIISTVGNSVVIGVVVKNKELRKQGHNILLLNLAICDLGFTFVGYPLTASSAFAQRWLFGHLGCVIYGFCCTVLALTDINILMALSIYRYIVICKPHIRHILHRRTVAAAMVTSCWVYSLLWGVAALVGWNRYTNEAFGTSCSIDWTARGASDLSYTILMIFFCYISHIIVMTFCYYKIKQRSSLMLSRLRNHHKFSAEDAVLINNIRNEKRLTVMTMVMVGGFILVWSPYAWVAVWKIVVPDGVPDWLTTFPTMFAKATPMLNPLIYVSTNRKFRREARGMLRRWCCCFSAKVDDIVASAIRNRQASPKEKRVYFVNMTKEGIYTGKRRVSLPTIETIF</sequence>
<feature type="transmembrane region" description="Helical" evidence="10">
    <location>
        <begin position="75"/>
        <end position="94"/>
    </location>
</feature>
<dbReference type="FunFam" id="1.20.1070.10:FF:000219">
    <property type="entry name" value="Opsin 5-like 2"/>
    <property type="match status" value="1"/>
</dbReference>
<evidence type="ECO:0000256" key="7">
    <source>
        <dbReference type="ARBA" id="ARBA00023170"/>
    </source>
</evidence>
<evidence type="ECO:0000313" key="12">
    <source>
        <dbReference type="EMBL" id="AKS48306.1"/>
    </source>
</evidence>
<organism evidence="12">
    <name type="scientific">Platynereis dumerilii</name>
    <name type="common">Dumeril's clam worm</name>
    <dbReference type="NCBI Taxonomy" id="6359"/>
    <lineage>
        <taxon>Eukaryota</taxon>
        <taxon>Metazoa</taxon>
        <taxon>Spiralia</taxon>
        <taxon>Lophotrochozoa</taxon>
        <taxon>Annelida</taxon>
        <taxon>Polychaeta</taxon>
        <taxon>Errantia</taxon>
        <taxon>Phyllodocida</taxon>
        <taxon>Nereididae</taxon>
        <taxon>Platynereis</taxon>
    </lineage>
</organism>
<dbReference type="SUPFAM" id="SSF81321">
    <property type="entry name" value="Family A G protein-coupled receptor-like"/>
    <property type="match status" value="1"/>
</dbReference>
<feature type="domain" description="G-protein coupled receptors family 1 profile" evidence="11">
    <location>
        <begin position="54"/>
        <end position="315"/>
    </location>
</feature>
<evidence type="ECO:0000256" key="2">
    <source>
        <dbReference type="ARBA" id="ARBA00022692"/>
    </source>
</evidence>
<dbReference type="InterPro" id="IPR050125">
    <property type="entry name" value="GPCR_opsins"/>
</dbReference>
<evidence type="ECO:0000256" key="5">
    <source>
        <dbReference type="ARBA" id="ARBA00023136"/>
    </source>
</evidence>
<keyword evidence="6" id="KW-1015">Disulfide bond</keyword>
<keyword evidence="5 10" id="KW-0472">Membrane</keyword>
<feature type="transmembrane region" description="Helical" evidence="10">
    <location>
        <begin position="260"/>
        <end position="283"/>
    </location>
</feature>
<keyword evidence="3 10" id="KW-1133">Transmembrane helix</keyword>
<keyword evidence="4" id="KW-0297">G-protein coupled receptor</keyword>
<evidence type="ECO:0000259" key="11">
    <source>
        <dbReference type="PROSITE" id="PS50262"/>
    </source>
</evidence>
<dbReference type="AlphaFoldDB" id="A0A0K0YBE3"/>
<evidence type="ECO:0000256" key="3">
    <source>
        <dbReference type="ARBA" id="ARBA00022989"/>
    </source>
</evidence>
<keyword evidence="7" id="KW-0675">Receptor</keyword>
<feature type="transmembrane region" description="Helical" evidence="10">
    <location>
        <begin position="153"/>
        <end position="177"/>
    </location>
</feature>
<dbReference type="Pfam" id="PF00001">
    <property type="entry name" value="7tm_1"/>
    <property type="match status" value="1"/>
</dbReference>